<dbReference type="Gene3D" id="2.40.160.10">
    <property type="entry name" value="Porin"/>
    <property type="match status" value="1"/>
</dbReference>
<feature type="signal peptide" evidence="1">
    <location>
        <begin position="1"/>
        <end position="24"/>
    </location>
</feature>
<dbReference type="EMBL" id="BJYR01000015">
    <property type="protein sequence ID" value="GEO00538.1"/>
    <property type="molecule type" value="Genomic_DNA"/>
</dbReference>
<evidence type="ECO:0000313" key="3">
    <source>
        <dbReference type="Proteomes" id="UP000321464"/>
    </source>
</evidence>
<dbReference type="SUPFAM" id="SSF56935">
    <property type="entry name" value="Porins"/>
    <property type="match status" value="1"/>
</dbReference>
<dbReference type="RefSeq" id="WP_147159871.1">
    <property type="nucleotide sequence ID" value="NZ_BJYR01000015.1"/>
</dbReference>
<dbReference type="AlphaFoldDB" id="A0A512ALH2"/>
<reference evidence="2 3" key="1">
    <citation type="submission" date="2019-07" db="EMBL/GenBank/DDBJ databases">
        <title>Whole genome shotgun sequence of Novosphingobium sediminis NBRC 106119.</title>
        <authorList>
            <person name="Hosoyama A."/>
            <person name="Uohara A."/>
            <person name="Ohji S."/>
            <person name="Ichikawa N."/>
        </authorList>
    </citation>
    <scope>NUCLEOTIDE SEQUENCE [LARGE SCALE GENOMIC DNA]</scope>
    <source>
        <strain evidence="2 3">NBRC 106119</strain>
    </source>
</reference>
<dbReference type="Pfam" id="PF07396">
    <property type="entry name" value="Porin_O_P"/>
    <property type="match status" value="1"/>
</dbReference>
<organism evidence="2 3">
    <name type="scientific">Novosphingobium sediminis</name>
    <dbReference type="NCBI Taxonomy" id="707214"/>
    <lineage>
        <taxon>Bacteria</taxon>
        <taxon>Pseudomonadati</taxon>
        <taxon>Pseudomonadota</taxon>
        <taxon>Alphaproteobacteria</taxon>
        <taxon>Sphingomonadales</taxon>
        <taxon>Sphingomonadaceae</taxon>
        <taxon>Novosphingobium</taxon>
    </lineage>
</organism>
<dbReference type="InterPro" id="IPR023614">
    <property type="entry name" value="Porin_dom_sf"/>
</dbReference>
<protein>
    <submittedName>
        <fullName evidence="2">Porin</fullName>
    </submittedName>
</protein>
<keyword evidence="1" id="KW-0732">Signal</keyword>
<gene>
    <name evidence="2" type="ORF">NSE01_23700</name>
</gene>
<name>A0A512ALH2_9SPHN</name>
<dbReference type="Proteomes" id="UP000321464">
    <property type="component" value="Unassembled WGS sequence"/>
</dbReference>
<feature type="chain" id="PRO_5021947172" evidence="1">
    <location>
        <begin position="25"/>
        <end position="483"/>
    </location>
</feature>
<dbReference type="OrthoDB" id="9807854at2"/>
<comment type="caution">
    <text evidence="2">The sequence shown here is derived from an EMBL/GenBank/DDBJ whole genome shotgun (WGS) entry which is preliminary data.</text>
</comment>
<evidence type="ECO:0000313" key="2">
    <source>
        <dbReference type="EMBL" id="GEO00538.1"/>
    </source>
</evidence>
<sequence>MNIRAFRAALLATSLIGATGSAHAQTDSANQDAKIAALQAQVDRLTAMVEALQAANKTQPAQIAPALAAATATPPAAAPAQLAAAPAPAPAIAHSGDKKKKAWYEKLMLRGYTQLRYNEIVSGPKSAPSGMSRLRSVQDAGINENGNFSIRRARLVVQGDLSDRVSIYLQGDLASAVSNQSGTERRENFFQMRDAYADVFLDKAKTVKLRFGQSKVPFGWENMQSSSNRIPLDRTDAINAPVPGERDLGIVAYYTPVKMQKIWDALTADGQKLFGNYGAFGAGVFNGQGTNRTERTGGLMTVAMVSIPVRLDGLGGMFEGQVAEFGGAAMRNQFRPEVRSGGVSTDAYRDDHVAVHAMIYPKPFGIQAEWTWGKGPQWDPATSTITSKRATGGYVMGTFRAAHTPVGQVIPFVRWQHYRGGWKAAINAPRLETDETEFGVEWLPLKELEVTVSYAKVNRNEADERRTGRAKGDLVRAQVQWNY</sequence>
<dbReference type="InterPro" id="IPR010870">
    <property type="entry name" value="Porin_O/P"/>
</dbReference>
<keyword evidence="3" id="KW-1185">Reference proteome</keyword>
<proteinExistence type="predicted"/>
<evidence type="ECO:0000256" key="1">
    <source>
        <dbReference type="SAM" id="SignalP"/>
    </source>
</evidence>
<accession>A0A512ALH2</accession>